<protein>
    <submittedName>
        <fullName evidence="1">Nbs-lrr resistance protein</fullName>
    </submittedName>
</protein>
<accession>A0ABD1UYJ2</accession>
<comment type="caution">
    <text evidence="1">The sequence shown here is derived from an EMBL/GenBank/DDBJ whole genome shotgun (WGS) entry which is preliminary data.</text>
</comment>
<reference evidence="2" key="1">
    <citation type="submission" date="2024-07" db="EMBL/GenBank/DDBJ databases">
        <title>Two chromosome-level genome assemblies of Korean endemic species Abeliophyllum distichum and Forsythia ovata (Oleaceae).</title>
        <authorList>
            <person name="Jang H."/>
        </authorList>
    </citation>
    <scope>NUCLEOTIDE SEQUENCE [LARGE SCALE GENOMIC DNA]</scope>
</reference>
<evidence type="ECO:0000313" key="2">
    <source>
        <dbReference type="Proteomes" id="UP001604277"/>
    </source>
</evidence>
<proteinExistence type="predicted"/>
<evidence type="ECO:0000313" key="1">
    <source>
        <dbReference type="EMBL" id="KAL2530124.1"/>
    </source>
</evidence>
<gene>
    <name evidence="1" type="ORF">Fot_22725</name>
</gene>
<dbReference type="EMBL" id="JBFOLJ010000006">
    <property type="protein sequence ID" value="KAL2530124.1"/>
    <property type="molecule type" value="Genomic_DNA"/>
</dbReference>
<sequence>MDVSNCHEMEEIIGDDGRDPTANSSDNVTLPKSKVLSLKNLPKVKSICKEMMICDSIVSISILKCTVLKKFPLHLDGQPSAPRFLKDIKIGREEKQWWKSLEWDHLNTHNVLQPLLRLYWFLHGCVPNYLVETRPILKVQFDLNIVHCFSGILSQHKCNSGFLVWNATCDEEERSFLNAYEKISSRQPQQGPFSLVQSLFVGIQTCMADLISDKDVKSLRIQKKRDFLRSAHCSVLALEGEDVPRVSMLR</sequence>
<dbReference type="Proteomes" id="UP001604277">
    <property type="component" value="Unassembled WGS sequence"/>
</dbReference>
<dbReference type="AlphaFoldDB" id="A0ABD1UYJ2"/>
<name>A0ABD1UYJ2_9LAMI</name>
<keyword evidence="2" id="KW-1185">Reference proteome</keyword>
<organism evidence="1 2">
    <name type="scientific">Forsythia ovata</name>
    <dbReference type="NCBI Taxonomy" id="205694"/>
    <lineage>
        <taxon>Eukaryota</taxon>
        <taxon>Viridiplantae</taxon>
        <taxon>Streptophyta</taxon>
        <taxon>Embryophyta</taxon>
        <taxon>Tracheophyta</taxon>
        <taxon>Spermatophyta</taxon>
        <taxon>Magnoliopsida</taxon>
        <taxon>eudicotyledons</taxon>
        <taxon>Gunneridae</taxon>
        <taxon>Pentapetalae</taxon>
        <taxon>asterids</taxon>
        <taxon>lamiids</taxon>
        <taxon>Lamiales</taxon>
        <taxon>Oleaceae</taxon>
        <taxon>Forsythieae</taxon>
        <taxon>Forsythia</taxon>
    </lineage>
</organism>